<dbReference type="Pfam" id="PF00368">
    <property type="entry name" value="HMG-CoA_red"/>
    <property type="match status" value="1"/>
</dbReference>
<reference evidence="4" key="1">
    <citation type="journal article" date="2017" name="Nat. Microbiol.">
        <title>Global analysis of biosynthetic gene clusters reveals vast potential of secondary metabolite production in Penicillium species.</title>
        <authorList>
            <person name="Nielsen J.C."/>
            <person name="Grijseels S."/>
            <person name="Prigent S."/>
            <person name="Ji B."/>
            <person name="Dainat J."/>
            <person name="Nielsen K.F."/>
            <person name="Frisvad J.C."/>
            <person name="Workman M."/>
            <person name="Nielsen J."/>
        </authorList>
    </citation>
    <scope>NUCLEOTIDE SEQUENCE [LARGE SCALE GENOMIC DNA]</scope>
    <source>
        <strain evidence="4">IBT 29486</strain>
    </source>
</reference>
<dbReference type="Gene3D" id="3.90.770.10">
    <property type="entry name" value="3-hydroxy-3-methylglutaryl-coenzyme A Reductase, Chain A, domain 2"/>
    <property type="match status" value="1"/>
</dbReference>
<keyword evidence="4" id="KW-1185">Reference proteome</keyword>
<comment type="caution">
    <text evidence="3">The sequence shown here is derived from an EMBL/GenBank/DDBJ whole genome shotgun (WGS) entry which is preliminary data.</text>
</comment>
<name>A0A1V6RYJ2_9EURO</name>
<dbReference type="AlphaFoldDB" id="A0A1V6RYJ2"/>
<dbReference type="InterPro" id="IPR009023">
    <property type="entry name" value="HMG_CoA_Rdtase_NAD(P)-bd_sf"/>
</dbReference>
<dbReference type="PROSITE" id="PS50065">
    <property type="entry name" value="HMG_COA_REDUCTASE_4"/>
    <property type="match status" value="1"/>
</dbReference>
<keyword evidence="2" id="KW-0560">Oxidoreductase</keyword>
<dbReference type="PRINTS" id="PR00071">
    <property type="entry name" value="HMGCOARDTASE"/>
</dbReference>
<dbReference type="GO" id="GO:0015936">
    <property type="term" value="P:coenzyme A metabolic process"/>
    <property type="evidence" value="ECO:0007669"/>
    <property type="project" value="InterPro"/>
</dbReference>
<evidence type="ECO:0000313" key="4">
    <source>
        <dbReference type="Proteomes" id="UP000191518"/>
    </source>
</evidence>
<protein>
    <submittedName>
        <fullName evidence="3">Uncharacterized protein</fullName>
    </submittedName>
</protein>
<dbReference type="InterPro" id="IPR002202">
    <property type="entry name" value="HMG_CoA_Rdtase"/>
</dbReference>
<comment type="similarity">
    <text evidence="1">Belongs to the HMG-CoA reductase family.</text>
</comment>
<dbReference type="SUPFAM" id="SSF55035">
    <property type="entry name" value="NAD-binding domain of HMG-CoA reductase"/>
    <property type="match status" value="1"/>
</dbReference>
<gene>
    <name evidence="3" type="ORF">PENVUL_c016G03146</name>
</gene>
<dbReference type="Gene3D" id="3.30.70.420">
    <property type="entry name" value="Hydroxymethylglutaryl-CoA reductase, class I/II, NAD/NADP-binding domain"/>
    <property type="match status" value="1"/>
</dbReference>
<evidence type="ECO:0000313" key="3">
    <source>
        <dbReference type="EMBL" id="OQE06862.1"/>
    </source>
</evidence>
<proteinExistence type="inferred from homology"/>
<sequence>MPDLWDPIVKATESTSRYARLVKLTPNIVGSNVHVQFEYTRGDAAGQNMVSIATQRACDWLLDSTQDLGLNITRILIEGNVAPNKKPSWGAVDSPRGVEVVAWTCISDTVYRAVLKCTTESLYRTFRTTQEGRIRNGRFESNINVTNIITGIFVATGQDVAAIAEGPWGHLTPEYDHESRQLKLTLYFSSLLVRTVGGRTGYEIQREALGTLGCIGPGTKQTPFSGSDCGLFSCA</sequence>
<dbReference type="Proteomes" id="UP000191518">
    <property type="component" value="Unassembled WGS sequence"/>
</dbReference>
<dbReference type="SUPFAM" id="SSF56542">
    <property type="entry name" value="Substrate-binding domain of HMG-CoA reductase"/>
    <property type="match status" value="1"/>
</dbReference>
<dbReference type="InterPro" id="IPR009029">
    <property type="entry name" value="HMG_CoA_Rdtase_sub-bd_dom_sf"/>
</dbReference>
<accession>A0A1V6RYJ2</accession>
<dbReference type="InterPro" id="IPR023074">
    <property type="entry name" value="HMG_CoA_Rdtase_cat_sf"/>
</dbReference>
<dbReference type="STRING" id="29845.A0A1V6RYJ2"/>
<dbReference type="PANTHER" id="PTHR10572">
    <property type="entry name" value="3-HYDROXY-3-METHYLGLUTARYL-COENZYME A REDUCTASE"/>
    <property type="match status" value="1"/>
</dbReference>
<evidence type="ECO:0000256" key="1">
    <source>
        <dbReference type="ARBA" id="ARBA00007661"/>
    </source>
</evidence>
<organism evidence="3 4">
    <name type="scientific">Penicillium vulpinum</name>
    <dbReference type="NCBI Taxonomy" id="29845"/>
    <lineage>
        <taxon>Eukaryota</taxon>
        <taxon>Fungi</taxon>
        <taxon>Dikarya</taxon>
        <taxon>Ascomycota</taxon>
        <taxon>Pezizomycotina</taxon>
        <taxon>Eurotiomycetes</taxon>
        <taxon>Eurotiomycetidae</taxon>
        <taxon>Eurotiales</taxon>
        <taxon>Aspergillaceae</taxon>
        <taxon>Penicillium</taxon>
    </lineage>
</organism>
<dbReference type="PANTHER" id="PTHR10572:SF24">
    <property type="entry name" value="3-HYDROXY-3-METHYLGLUTARYL-COENZYME A REDUCTASE"/>
    <property type="match status" value="1"/>
</dbReference>
<evidence type="ECO:0000256" key="2">
    <source>
        <dbReference type="ARBA" id="ARBA00023002"/>
    </source>
</evidence>
<dbReference type="GO" id="GO:0004420">
    <property type="term" value="F:hydroxymethylglutaryl-CoA reductase (NADPH) activity"/>
    <property type="evidence" value="ECO:0007669"/>
    <property type="project" value="InterPro"/>
</dbReference>
<dbReference type="EMBL" id="MDYP01000016">
    <property type="protein sequence ID" value="OQE06862.1"/>
    <property type="molecule type" value="Genomic_DNA"/>
</dbReference>